<accession>A0A6J7H8Q7</accession>
<feature type="transmembrane region" description="Helical" evidence="1">
    <location>
        <begin position="40"/>
        <end position="62"/>
    </location>
</feature>
<protein>
    <submittedName>
        <fullName evidence="4">Unannotated protein</fullName>
    </submittedName>
</protein>
<reference evidence="4" key="1">
    <citation type="submission" date="2020-05" db="EMBL/GenBank/DDBJ databases">
        <authorList>
            <person name="Chiriac C."/>
            <person name="Salcher M."/>
            <person name="Ghai R."/>
            <person name="Kavagutti S V."/>
        </authorList>
    </citation>
    <scope>NUCLEOTIDE SEQUENCE</scope>
</reference>
<keyword evidence="1" id="KW-0472">Membrane</keyword>
<evidence type="ECO:0000256" key="1">
    <source>
        <dbReference type="SAM" id="Phobius"/>
    </source>
</evidence>
<evidence type="ECO:0000313" key="4">
    <source>
        <dbReference type="EMBL" id="CAB4917381.1"/>
    </source>
</evidence>
<name>A0A6J7H8Q7_9ZZZZ</name>
<sequence>MVAFIASVLVAVLLTALVIPVAKRRPVGTPLTWGEAMVASVYAFFLMFWVYGLVPHLFLTWAGNELGWRPDKLLLGPGGVLKPQSLDGWSPITITYQTLRDILAVLIYVVFLGAQIALWVWWQNRGKRAAAAETAQTTVTSEYGRPLVRKS</sequence>
<keyword evidence="1" id="KW-0812">Transmembrane</keyword>
<dbReference type="EMBL" id="CAEZUO010000010">
    <property type="protein sequence ID" value="CAB4598115.1"/>
    <property type="molecule type" value="Genomic_DNA"/>
</dbReference>
<dbReference type="EMBL" id="CAFBNA010000002">
    <property type="protein sequence ID" value="CAB4917381.1"/>
    <property type="molecule type" value="Genomic_DNA"/>
</dbReference>
<proteinExistence type="predicted"/>
<keyword evidence="1" id="KW-1133">Transmembrane helix</keyword>
<organism evidence="4">
    <name type="scientific">freshwater metagenome</name>
    <dbReference type="NCBI Taxonomy" id="449393"/>
    <lineage>
        <taxon>unclassified sequences</taxon>
        <taxon>metagenomes</taxon>
        <taxon>ecological metagenomes</taxon>
    </lineage>
</organism>
<evidence type="ECO:0000313" key="2">
    <source>
        <dbReference type="EMBL" id="CAB4598115.1"/>
    </source>
</evidence>
<dbReference type="AlphaFoldDB" id="A0A6J7H8Q7"/>
<dbReference type="EMBL" id="CAEZVK010000097">
    <property type="protein sequence ID" value="CAB4634822.1"/>
    <property type="molecule type" value="Genomic_DNA"/>
</dbReference>
<feature type="transmembrane region" description="Helical" evidence="1">
    <location>
        <begin position="102"/>
        <end position="122"/>
    </location>
</feature>
<gene>
    <name evidence="2" type="ORF">UFOPK1827_00386</name>
    <name evidence="3" type="ORF">UFOPK2000_00956</name>
    <name evidence="4" type="ORF">UFOPK3708_00047</name>
</gene>
<evidence type="ECO:0000313" key="3">
    <source>
        <dbReference type="EMBL" id="CAB4634822.1"/>
    </source>
</evidence>